<dbReference type="FunFam" id="2.60.40.10:FF:000022">
    <property type="entry name" value="Cardiac titin"/>
    <property type="match status" value="2"/>
</dbReference>
<accession>A0A3B4WQV7</accession>
<reference evidence="3" key="1">
    <citation type="submission" date="2025-08" db="UniProtKB">
        <authorList>
            <consortium name="Ensembl"/>
        </authorList>
    </citation>
    <scope>IDENTIFICATION</scope>
</reference>
<dbReference type="InterPro" id="IPR013098">
    <property type="entry name" value="Ig_I-set"/>
</dbReference>
<feature type="domain" description="Ig-like" evidence="2">
    <location>
        <begin position="111"/>
        <end position="199"/>
    </location>
</feature>
<evidence type="ECO:0000313" key="4">
    <source>
        <dbReference type="Proteomes" id="UP000261360"/>
    </source>
</evidence>
<dbReference type="InterPro" id="IPR036179">
    <property type="entry name" value="Ig-like_dom_sf"/>
</dbReference>
<dbReference type="Gene3D" id="2.60.40.10">
    <property type="entry name" value="Immunoglobulins"/>
    <property type="match status" value="2"/>
</dbReference>
<evidence type="ECO:0000259" key="2">
    <source>
        <dbReference type="PROSITE" id="PS50835"/>
    </source>
</evidence>
<evidence type="ECO:0000313" key="3">
    <source>
        <dbReference type="Ensembl" id="ENSSLDP00000006305.1"/>
    </source>
</evidence>
<dbReference type="AlphaFoldDB" id="A0A3B4WQV7"/>
<dbReference type="GeneTree" id="ENSGT01110000267173"/>
<dbReference type="Pfam" id="PF07679">
    <property type="entry name" value="I-set"/>
    <property type="match status" value="2"/>
</dbReference>
<dbReference type="SMART" id="SM00408">
    <property type="entry name" value="IGc2"/>
    <property type="match status" value="2"/>
</dbReference>
<dbReference type="Ensembl" id="ENSSLDT00000006520.1">
    <property type="protein sequence ID" value="ENSSLDP00000006305.1"/>
    <property type="gene ID" value="ENSSLDG00000005037.1"/>
</dbReference>
<dbReference type="InterPro" id="IPR003599">
    <property type="entry name" value="Ig_sub"/>
</dbReference>
<keyword evidence="4" id="KW-1185">Reference proteome</keyword>
<dbReference type="CDD" id="cd00096">
    <property type="entry name" value="Ig"/>
    <property type="match status" value="1"/>
</dbReference>
<dbReference type="InterPro" id="IPR007110">
    <property type="entry name" value="Ig-like_dom"/>
</dbReference>
<name>A0A3B4WQV7_SERLL</name>
<dbReference type="SMART" id="SM00409">
    <property type="entry name" value="IG"/>
    <property type="match status" value="2"/>
</dbReference>
<reference evidence="3" key="2">
    <citation type="submission" date="2025-09" db="UniProtKB">
        <authorList>
            <consortium name="Ensembl"/>
        </authorList>
    </citation>
    <scope>IDENTIFICATION</scope>
</reference>
<dbReference type="Proteomes" id="UP000261360">
    <property type="component" value="Unplaced"/>
</dbReference>
<feature type="domain" description="Ig-like" evidence="2">
    <location>
        <begin position="17"/>
        <end position="106"/>
    </location>
</feature>
<dbReference type="PROSITE" id="PS50835">
    <property type="entry name" value="IG_LIKE"/>
    <property type="match status" value="2"/>
</dbReference>
<protein>
    <recommendedName>
        <fullName evidence="2">Ig-like domain-containing protein</fullName>
    </recommendedName>
</protein>
<evidence type="ECO:0000256" key="1">
    <source>
        <dbReference type="ARBA" id="ARBA00022737"/>
    </source>
</evidence>
<dbReference type="SUPFAM" id="SSF48726">
    <property type="entry name" value="Immunoglobulin"/>
    <property type="match status" value="2"/>
</dbReference>
<dbReference type="InterPro" id="IPR003598">
    <property type="entry name" value="Ig_sub2"/>
</dbReference>
<dbReference type="PANTHER" id="PTHR13817:SF73">
    <property type="entry name" value="FIBRONECTIN TYPE-III DOMAIN-CONTAINING PROTEIN"/>
    <property type="match status" value="1"/>
</dbReference>
<keyword evidence="1" id="KW-0677">Repeat</keyword>
<organism evidence="3 4">
    <name type="scientific">Seriola lalandi dorsalis</name>
    <dbReference type="NCBI Taxonomy" id="1841481"/>
    <lineage>
        <taxon>Eukaryota</taxon>
        <taxon>Metazoa</taxon>
        <taxon>Chordata</taxon>
        <taxon>Craniata</taxon>
        <taxon>Vertebrata</taxon>
        <taxon>Euteleostomi</taxon>
        <taxon>Actinopterygii</taxon>
        <taxon>Neopterygii</taxon>
        <taxon>Teleostei</taxon>
        <taxon>Neoteleostei</taxon>
        <taxon>Acanthomorphata</taxon>
        <taxon>Carangaria</taxon>
        <taxon>Carangiformes</taxon>
        <taxon>Carangidae</taxon>
        <taxon>Seriola</taxon>
    </lineage>
</organism>
<dbReference type="PANTHER" id="PTHR13817">
    <property type="entry name" value="TITIN"/>
    <property type="match status" value="1"/>
</dbReference>
<sequence length="266" mass="29145">VGTKPSPQCSLTCLLLPTLIREKLTNVQAVMGSVVMMECKVAGSLPLSVEWSKGKQKITKSSKYKPLHIDNTISLELKLTESTDTGEYSCRVTNKAGNCVCSGVLTAKVPPSFVAEPESQAVTPKSTVLFRSVFEGTPPFAIKWFKGDMELITGPSCTIRLEKYSSSVELYSVGTLQCGIYSCHISNDAGAVKSAAELLVKGWTILFFVHPPPFVSVTNLITVLQCVRSHESEWYLFSRHVFAFFYVMAFSLSSNSLPMFISLDST</sequence>
<dbReference type="InterPro" id="IPR050964">
    <property type="entry name" value="Striated_Muscle_Regulatory"/>
</dbReference>
<dbReference type="InterPro" id="IPR013783">
    <property type="entry name" value="Ig-like_fold"/>
</dbReference>
<proteinExistence type="predicted"/>